<evidence type="ECO:0000313" key="2">
    <source>
        <dbReference type="Proteomes" id="UP001357452"/>
    </source>
</evidence>
<gene>
    <name evidence="1" type="ORF">V2H41_08660</name>
</gene>
<evidence type="ECO:0000313" key="1">
    <source>
        <dbReference type="EMBL" id="MEE6187342.1"/>
    </source>
</evidence>
<proteinExistence type="predicted"/>
<dbReference type="EMBL" id="JAZGLY010000004">
    <property type="protein sequence ID" value="MEE6187342.1"/>
    <property type="molecule type" value="Genomic_DNA"/>
</dbReference>
<name>A0ABU7RH64_9BACT</name>
<sequence length="59" mass="6576">MKKTTHLFIACTCLQPSLNCQTQFQKNAAIAITPLQQILSKSFVLDEERLGATVKEAPR</sequence>
<comment type="caution">
    <text evidence="1">The sequence shown here is derived from an EMBL/GenBank/DDBJ whole genome shotgun (WGS) entry which is preliminary data.</text>
</comment>
<organism evidence="1 2">
    <name type="scientific">Niabella digestorum</name>
    <dbReference type="NCBI Taxonomy" id="3117701"/>
    <lineage>
        <taxon>Bacteria</taxon>
        <taxon>Pseudomonadati</taxon>
        <taxon>Bacteroidota</taxon>
        <taxon>Chitinophagia</taxon>
        <taxon>Chitinophagales</taxon>
        <taxon>Chitinophagaceae</taxon>
        <taxon>Niabella</taxon>
    </lineage>
</organism>
<dbReference type="RefSeq" id="WP_330974751.1">
    <property type="nucleotide sequence ID" value="NZ_JAZGLY010000004.1"/>
</dbReference>
<dbReference type="Proteomes" id="UP001357452">
    <property type="component" value="Unassembled WGS sequence"/>
</dbReference>
<accession>A0ABU7RH64</accession>
<reference evidence="1 2" key="1">
    <citation type="submission" date="2024-01" db="EMBL/GenBank/DDBJ databases">
        <title>Niabella digestum sp. nov., isolated from waste digestion system.</title>
        <authorList>
            <person name="Zhang L."/>
        </authorList>
    </citation>
    <scope>NUCLEOTIDE SEQUENCE [LARGE SCALE GENOMIC DNA]</scope>
    <source>
        <strain evidence="1 2">A18</strain>
    </source>
</reference>
<protein>
    <submittedName>
        <fullName evidence="1">Uncharacterized protein</fullName>
    </submittedName>
</protein>
<keyword evidence="2" id="KW-1185">Reference proteome</keyword>